<comment type="caution">
    <text evidence="2">The sequence shown here is derived from an EMBL/GenBank/DDBJ whole genome shotgun (WGS) entry which is preliminary data.</text>
</comment>
<gene>
    <name evidence="2" type="ORF">FPQ15_00415</name>
</gene>
<proteinExistence type="predicted"/>
<dbReference type="Proteomes" id="UP000319483">
    <property type="component" value="Unassembled WGS sequence"/>
</dbReference>
<keyword evidence="1" id="KW-0732">Signal</keyword>
<evidence type="ECO:0008006" key="4">
    <source>
        <dbReference type="Google" id="ProtNLM"/>
    </source>
</evidence>
<evidence type="ECO:0000313" key="3">
    <source>
        <dbReference type="Proteomes" id="UP000319483"/>
    </source>
</evidence>
<reference evidence="2 3" key="1">
    <citation type="submission" date="2019-07" db="EMBL/GenBank/DDBJ databases">
        <title>Gilliamella genomes.</title>
        <authorList>
            <person name="Zheng H."/>
        </authorList>
    </citation>
    <scope>NUCLEOTIDE SEQUENCE [LARGE SCALE GENOMIC DNA]</scope>
    <source>
        <strain evidence="2 3">W8127</strain>
    </source>
</reference>
<organism evidence="2 3">
    <name type="scientific">Gilliamella apicola</name>
    <dbReference type="NCBI Taxonomy" id="1196095"/>
    <lineage>
        <taxon>Bacteria</taxon>
        <taxon>Pseudomonadati</taxon>
        <taxon>Pseudomonadota</taxon>
        <taxon>Gammaproteobacteria</taxon>
        <taxon>Orbales</taxon>
        <taxon>Orbaceae</taxon>
        <taxon>Gilliamella</taxon>
    </lineage>
</organism>
<evidence type="ECO:0000313" key="2">
    <source>
        <dbReference type="EMBL" id="TSK06334.1"/>
    </source>
</evidence>
<dbReference type="PROSITE" id="PS51257">
    <property type="entry name" value="PROKAR_LIPOPROTEIN"/>
    <property type="match status" value="1"/>
</dbReference>
<feature type="signal peptide" evidence="1">
    <location>
        <begin position="1"/>
        <end position="18"/>
    </location>
</feature>
<name>A0A556SYV4_9GAMM</name>
<evidence type="ECO:0000256" key="1">
    <source>
        <dbReference type="SAM" id="SignalP"/>
    </source>
</evidence>
<protein>
    <recommendedName>
        <fullName evidence="4">Lipoprotein</fullName>
    </recommendedName>
</protein>
<dbReference type="RefSeq" id="WP_144091048.1">
    <property type="nucleotide sequence ID" value="NZ_CAMLBV010000011.1"/>
</dbReference>
<dbReference type="AlphaFoldDB" id="A0A556SYV4"/>
<feature type="chain" id="PRO_5021860291" description="Lipoprotein" evidence="1">
    <location>
        <begin position="19"/>
        <end position="107"/>
    </location>
</feature>
<sequence length="107" mass="12493">MKKIIFCFVLFFMLAACNEKTNFQGKYVPQKTTLRVIKLEKINDVEYKLTEEPNELDKVLNTGKPATIVVKIKNSNQLFDSHETYLGEFKENKDLVDNKGRVYKKVE</sequence>
<accession>A0A556SYV4</accession>
<dbReference type="EMBL" id="VMHM01000001">
    <property type="protein sequence ID" value="TSK06334.1"/>
    <property type="molecule type" value="Genomic_DNA"/>
</dbReference>